<dbReference type="InterPro" id="IPR009057">
    <property type="entry name" value="Homeodomain-like_sf"/>
</dbReference>
<evidence type="ECO:0000256" key="1">
    <source>
        <dbReference type="ARBA" id="ARBA00023015"/>
    </source>
</evidence>
<evidence type="ECO:0000259" key="5">
    <source>
        <dbReference type="PROSITE" id="PS50977"/>
    </source>
</evidence>
<dbReference type="EMBL" id="CAJSLV010000035">
    <property type="protein sequence ID" value="CAG6391790.1"/>
    <property type="molecule type" value="Genomic_DNA"/>
</dbReference>
<accession>A0A9W4E211</accession>
<dbReference type="RefSeq" id="WP_251485663.1">
    <property type="nucleotide sequence ID" value="NZ_CAJSLV010000035.1"/>
</dbReference>
<dbReference type="PROSITE" id="PS50977">
    <property type="entry name" value="HTH_TETR_2"/>
    <property type="match status" value="1"/>
</dbReference>
<dbReference type="InterPro" id="IPR050109">
    <property type="entry name" value="HTH-type_TetR-like_transc_reg"/>
</dbReference>
<evidence type="ECO:0000313" key="7">
    <source>
        <dbReference type="Proteomes" id="UP001152519"/>
    </source>
</evidence>
<dbReference type="GO" id="GO:0045892">
    <property type="term" value="P:negative regulation of DNA-templated transcription"/>
    <property type="evidence" value="ECO:0007669"/>
    <property type="project" value="InterPro"/>
</dbReference>
<comment type="caution">
    <text evidence="6">The sequence shown here is derived from an EMBL/GenBank/DDBJ whole genome shotgun (WGS) entry which is preliminary data.</text>
</comment>
<dbReference type="AlphaFoldDB" id="A0A9W4E211"/>
<dbReference type="GO" id="GO:0000976">
    <property type="term" value="F:transcription cis-regulatory region binding"/>
    <property type="evidence" value="ECO:0007669"/>
    <property type="project" value="TreeGrafter"/>
</dbReference>
<proteinExistence type="predicted"/>
<name>A0A9W4E211_9ACTN</name>
<feature type="domain" description="HTH tetR-type" evidence="5">
    <location>
        <begin position="6"/>
        <end position="66"/>
    </location>
</feature>
<keyword evidence="7" id="KW-1185">Reference proteome</keyword>
<dbReference type="InterPro" id="IPR004111">
    <property type="entry name" value="Repressor_TetR_C"/>
</dbReference>
<reference evidence="6" key="1">
    <citation type="submission" date="2021-05" db="EMBL/GenBank/DDBJ databases">
        <authorList>
            <person name="Arsene-Ploetze F."/>
        </authorList>
    </citation>
    <scope>NUCLEOTIDE SEQUENCE</scope>
    <source>
        <strain evidence="6">DSM 42138</strain>
    </source>
</reference>
<organism evidence="6 7">
    <name type="scientific">Actinacidiphila cocklensis</name>
    <dbReference type="NCBI Taxonomy" id="887465"/>
    <lineage>
        <taxon>Bacteria</taxon>
        <taxon>Bacillati</taxon>
        <taxon>Actinomycetota</taxon>
        <taxon>Actinomycetes</taxon>
        <taxon>Kitasatosporales</taxon>
        <taxon>Streptomycetaceae</taxon>
        <taxon>Actinacidiphila</taxon>
    </lineage>
</organism>
<evidence type="ECO:0000256" key="3">
    <source>
        <dbReference type="ARBA" id="ARBA00023163"/>
    </source>
</evidence>
<gene>
    <name evidence="6" type="ORF">SCOCK_130194</name>
</gene>
<keyword evidence="1" id="KW-0805">Transcription regulation</keyword>
<dbReference type="PANTHER" id="PTHR30055:SF151">
    <property type="entry name" value="TRANSCRIPTIONAL REGULATORY PROTEIN"/>
    <property type="match status" value="1"/>
</dbReference>
<sequence>MAAQKRLNREELITTALAVADAEGLDAVTIRRVAQLHDVTPMALYRHFPDKEGLLVALAGRLLSCAVIPEPDDRPWHEQMRDLLSGFLDALRPHPNAALLVFNGMVTTDSGLAITERALALMAQGGMSVERSAETASQILGSLVALAIAEPGRDLGPDPEANEDAVRAKRTTLLALSPRRYPHIVAAADALAACSDQELYFDRGIDLIVTGIRDAARAEAAAAH</sequence>
<dbReference type="PANTHER" id="PTHR30055">
    <property type="entry name" value="HTH-TYPE TRANSCRIPTIONAL REGULATOR RUTR"/>
    <property type="match status" value="1"/>
</dbReference>
<dbReference type="Gene3D" id="1.10.357.10">
    <property type="entry name" value="Tetracycline Repressor, domain 2"/>
    <property type="match status" value="1"/>
</dbReference>
<keyword evidence="2 4" id="KW-0238">DNA-binding</keyword>
<evidence type="ECO:0000256" key="2">
    <source>
        <dbReference type="ARBA" id="ARBA00023125"/>
    </source>
</evidence>
<protein>
    <submittedName>
        <fullName evidence="6">Transcriptional regulator, TetR family</fullName>
    </submittedName>
</protein>
<dbReference type="SUPFAM" id="SSF48498">
    <property type="entry name" value="Tetracyclin repressor-like, C-terminal domain"/>
    <property type="match status" value="1"/>
</dbReference>
<evidence type="ECO:0000313" key="6">
    <source>
        <dbReference type="EMBL" id="CAG6391790.1"/>
    </source>
</evidence>
<dbReference type="Pfam" id="PF02909">
    <property type="entry name" value="TetR_C_1"/>
    <property type="match status" value="1"/>
</dbReference>
<dbReference type="GO" id="GO:0003700">
    <property type="term" value="F:DNA-binding transcription factor activity"/>
    <property type="evidence" value="ECO:0007669"/>
    <property type="project" value="TreeGrafter"/>
</dbReference>
<dbReference type="Proteomes" id="UP001152519">
    <property type="component" value="Unassembled WGS sequence"/>
</dbReference>
<dbReference type="SUPFAM" id="SSF46689">
    <property type="entry name" value="Homeodomain-like"/>
    <property type="match status" value="1"/>
</dbReference>
<dbReference type="InterPro" id="IPR036271">
    <property type="entry name" value="Tet_transcr_reg_TetR-rel_C_sf"/>
</dbReference>
<dbReference type="Pfam" id="PF00440">
    <property type="entry name" value="TetR_N"/>
    <property type="match status" value="1"/>
</dbReference>
<dbReference type="InterPro" id="IPR001647">
    <property type="entry name" value="HTH_TetR"/>
</dbReference>
<evidence type="ECO:0000256" key="4">
    <source>
        <dbReference type="PROSITE-ProRule" id="PRU00335"/>
    </source>
</evidence>
<feature type="DNA-binding region" description="H-T-H motif" evidence="4">
    <location>
        <begin position="29"/>
        <end position="48"/>
    </location>
</feature>
<keyword evidence="3" id="KW-0804">Transcription</keyword>